<dbReference type="Gene3D" id="4.10.60.10">
    <property type="entry name" value="Zinc finger, CCHC-type"/>
    <property type="match status" value="1"/>
</dbReference>
<keyword evidence="1" id="KW-0862">Zinc</keyword>
<keyword evidence="5" id="KW-1185">Reference proteome</keyword>
<dbReference type="OrthoDB" id="8034694at2759"/>
<reference evidence="4 5" key="1">
    <citation type="journal article" date="2017" name="Genome Biol. Evol.">
        <title>Phytophthora megakarya and P. palmivora, closely related causal agents of cacao black pod rot, underwent increases in genome sizes and gene numbers by different mechanisms.</title>
        <authorList>
            <person name="Ali S.S."/>
            <person name="Shao J."/>
            <person name="Lary D.J."/>
            <person name="Kronmiller B."/>
            <person name="Shen D."/>
            <person name="Strem M.D."/>
            <person name="Amoako-Attah I."/>
            <person name="Akrofi A.Y."/>
            <person name="Begoude B.A."/>
            <person name="Ten Hoopen G.M."/>
            <person name="Coulibaly K."/>
            <person name="Kebe B.I."/>
            <person name="Melnick R.L."/>
            <person name="Guiltinan M.J."/>
            <person name="Tyler B.M."/>
            <person name="Meinhardt L.W."/>
            <person name="Bailey B.A."/>
        </authorList>
    </citation>
    <scope>NUCLEOTIDE SEQUENCE [LARGE SCALE GENOMIC DNA]</scope>
    <source>
        <strain evidence="5">sbr112.9</strain>
    </source>
</reference>
<sequence>MYERGLIAHVQGLQAPMDEVKPAQPKPLRLKVNPYEGKEGENLHFWVNEVELAVDAALISTERLRVAFALSILGVFMDGLKVGPSRTQLFRVHANTMEEAIQIALQEEYSHRQARTPTSVRQSHNASSGAVQGAPAAGASTGPVPMELGTAVQSYIRCYGCGKLGHMQRACPAGGQRKFPSKPRGSRGQSQKPRP</sequence>
<evidence type="ECO:0000259" key="3">
    <source>
        <dbReference type="PROSITE" id="PS50158"/>
    </source>
</evidence>
<dbReference type="EMBL" id="NCKW01008155">
    <property type="protein sequence ID" value="POM68548.1"/>
    <property type="molecule type" value="Genomic_DNA"/>
</dbReference>
<dbReference type="GO" id="GO:0003676">
    <property type="term" value="F:nucleic acid binding"/>
    <property type="evidence" value="ECO:0007669"/>
    <property type="project" value="InterPro"/>
</dbReference>
<dbReference type="SUPFAM" id="SSF57756">
    <property type="entry name" value="Retrovirus zinc finger-like domains"/>
    <property type="match status" value="1"/>
</dbReference>
<dbReference type="AlphaFoldDB" id="A0A2P4XSJ4"/>
<feature type="compositionally biased region" description="Polar residues" evidence="2">
    <location>
        <begin position="115"/>
        <end position="130"/>
    </location>
</feature>
<keyword evidence="1" id="KW-0863">Zinc-finger</keyword>
<protein>
    <submittedName>
        <fullName evidence="4">Gag protein</fullName>
    </submittedName>
</protein>
<proteinExistence type="predicted"/>
<dbReference type="Pfam" id="PF00098">
    <property type="entry name" value="zf-CCHC"/>
    <property type="match status" value="1"/>
</dbReference>
<dbReference type="InterPro" id="IPR001878">
    <property type="entry name" value="Znf_CCHC"/>
</dbReference>
<dbReference type="InterPro" id="IPR036875">
    <property type="entry name" value="Znf_CCHC_sf"/>
</dbReference>
<evidence type="ECO:0000256" key="1">
    <source>
        <dbReference type="PROSITE-ProRule" id="PRU00047"/>
    </source>
</evidence>
<organism evidence="4 5">
    <name type="scientific">Phytophthora palmivora</name>
    <dbReference type="NCBI Taxonomy" id="4796"/>
    <lineage>
        <taxon>Eukaryota</taxon>
        <taxon>Sar</taxon>
        <taxon>Stramenopiles</taxon>
        <taxon>Oomycota</taxon>
        <taxon>Peronosporomycetes</taxon>
        <taxon>Peronosporales</taxon>
        <taxon>Peronosporaceae</taxon>
        <taxon>Phytophthora</taxon>
    </lineage>
</organism>
<evidence type="ECO:0000313" key="4">
    <source>
        <dbReference type="EMBL" id="POM68548.1"/>
    </source>
</evidence>
<gene>
    <name evidence="4" type="ORF">PHPALM_15286</name>
</gene>
<dbReference type="SMART" id="SM00343">
    <property type="entry name" value="ZnF_C2HC"/>
    <property type="match status" value="1"/>
</dbReference>
<name>A0A2P4XSJ4_9STRA</name>
<dbReference type="PROSITE" id="PS50158">
    <property type="entry name" value="ZF_CCHC"/>
    <property type="match status" value="1"/>
</dbReference>
<feature type="region of interest" description="Disordered" evidence="2">
    <location>
        <begin position="170"/>
        <end position="195"/>
    </location>
</feature>
<keyword evidence="1" id="KW-0479">Metal-binding</keyword>
<dbReference type="Proteomes" id="UP000237271">
    <property type="component" value="Unassembled WGS sequence"/>
</dbReference>
<feature type="domain" description="CCHC-type" evidence="3">
    <location>
        <begin position="157"/>
        <end position="172"/>
    </location>
</feature>
<dbReference type="GO" id="GO:0008270">
    <property type="term" value="F:zinc ion binding"/>
    <property type="evidence" value="ECO:0007669"/>
    <property type="project" value="UniProtKB-KW"/>
</dbReference>
<comment type="caution">
    <text evidence="4">The sequence shown here is derived from an EMBL/GenBank/DDBJ whole genome shotgun (WGS) entry which is preliminary data.</text>
</comment>
<feature type="region of interest" description="Disordered" evidence="2">
    <location>
        <begin position="112"/>
        <end position="139"/>
    </location>
</feature>
<accession>A0A2P4XSJ4</accession>
<evidence type="ECO:0000256" key="2">
    <source>
        <dbReference type="SAM" id="MobiDB-lite"/>
    </source>
</evidence>
<evidence type="ECO:0000313" key="5">
    <source>
        <dbReference type="Proteomes" id="UP000237271"/>
    </source>
</evidence>